<dbReference type="InterPro" id="IPR058524">
    <property type="entry name" value="DUF8211"/>
</dbReference>
<dbReference type="Proteomes" id="UP000232722">
    <property type="component" value="Unassembled WGS sequence"/>
</dbReference>
<organism evidence="2 3">
    <name type="scientific">Rhizophagus irregularis</name>
    <dbReference type="NCBI Taxonomy" id="588596"/>
    <lineage>
        <taxon>Eukaryota</taxon>
        <taxon>Fungi</taxon>
        <taxon>Fungi incertae sedis</taxon>
        <taxon>Mucoromycota</taxon>
        <taxon>Glomeromycotina</taxon>
        <taxon>Glomeromycetes</taxon>
        <taxon>Glomerales</taxon>
        <taxon>Glomeraceae</taxon>
        <taxon>Rhizophagus</taxon>
    </lineage>
</organism>
<evidence type="ECO:0000313" key="2">
    <source>
        <dbReference type="EMBL" id="PKB92185.1"/>
    </source>
</evidence>
<gene>
    <name evidence="2" type="ORF">RhiirA5_387855</name>
</gene>
<feature type="domain" description="DUF8211" evidence="1">
    <location>
        <begin position="1"/>
        <end position="92"/>
    </location>
</feature>
<dbReference type="Pfam" id="PF26638">
    <property type="entry name" value="DUF8211"/>
    <property type="match status" value="1"/>
</dbReference>
<protein>
    <recommendedName>
        <fullName evidence="1">DUF8211 domain-containing protein</fullName>
    </recommendedName>
</protein>
<reference evidence="2 3" key="2">
    <citation type="submission" date="2017-09" db="EMBL/GenBank/DDBJ databases">
        <title>Extensive intraspecific genome diversity in a model arbuscular mycorrhizal fungus.</title>
        <authorList>
            <person name="Chen E.C."/>
            <person name="Morin E."/>
            <person name="Beaudet D."/>
            <person name="Noel J."/>
            <person name="Ndikumana S."/>
            <person name="Charron P."/>
            <person name="St-Onge C."/>
            <person name="Giorgi J."/>
            <person name="Grigoriev I.V."/>
            <person name="Roux C."/>
            <person name="Martin F.M."/>
            <person name="Corradi N."/>
        </authorList>
    </citation>
    <scope>NUCLEOTIDE SEQUENCE [LARGE SCALE GENOMIC DNA]</scope>
    <source>
        <strain evidence="2 3">A5</strain>
    </source>
</reference>
<reference evidence="2 3" key="1">
    <citation type="submission" date="2016-04" db="EMBL/GenBank/DDBJ databases">
        <title>Genome analyses suggest a sexual origin of heterokaryosis in a supposedly ancient asexual fungus.</title>
        <authorList>
            <person name="Ropars J."/>
            <person name="Sedzielewska K."/>
            <person name="Noel J."/>
            <person name="Charron P."/>
            <person name="Farinelli L."/>
            <person name="Marton T."/>
            <person name="Kruger M."/>
            <person name="Pelin A."/>
            <person name="Brachmann A."/>
            <person name="Corradi N."/>
        </authorList>
    </citation>
    <scope>NUCLEOTIDE SEQUENCE [LARGE SCALE GENOMIC DNA]</scope>
    <source>
        <strain evidence="2 3">A5</strain>
    </source>
</reference>
<proteinExistence type="predicted"/>
<evidence type="ECO:0000313" key="3">
    <source>
        <dbReference type="Proteomes" id="UP000232722"/>
    </source>
</evidence>
<comment type="caution">
    <text evidence="2">The sequence shown here is derived from an EMBL/GenBank/DDBJ whole genome shotgun (WGS) entry which is preliminary data.</text>
</comment>
<dbReference type="EMBL" id="LLXJ01011992">
    <property type="protein sequence ID" value="PKB92185.1"/>
    <property type="molecule type" value="Genomic_DNA"/>
</dbReference>
<feature type="non-terminal residue" evidence="2">
    <location>
        <position position="160"/>
    </location>
</feature>
<name>A0A2N0NC79_9GLOM</name>
<evidence type="ECO:0000259" key="1">
    <source>
        <dbReference type="Pfam" id="PF26638"/>
    </source>
</evidence>
<dbReference type="AlphaFoldDB" id="A0A2N0NC79"/>
<accession>A0A2N0NC79</accession>
<sequence length="160" mass="18999">MYRKCLTKFQRDLSPNLRTQKQQDIRFKCTCRRVFNKMRLPPDRKATNQDYLAITRKYRFVFMKNQKVKIPIRHLSYKQCDSIPNADDYSFLVPYFATDFNHKQQIITKLTQASSSTGPSAPPENYNPIPDVFIPKKYHDIIPKDPIYMNNRYVVPGSRE</sequence>
<dbReference type="VEuPathDB" id="FungiDB:RhiirA1_474547"/>